<organism evidence="1 2">
    <name type="scientific">Rubrobacter taiwanensis</name>
    <dbReference type="NCBI Taxonomy" id="185139"/>
    <lineage>
        <taxon>Bacteria</taxon>
        <taxon>Bacillati</taxon>
        <taxon>Actinomycetota</taxon>
        <taxon>Rubrobacteria</taxon>
        <taxon>Rubrobacterales</taxon>
        <taxon>Rubrobacteraceae</taxon>
        <taxon>Rubrobacter</taxon>
    </lineage>
</organism>
<protein>
    <submittedName>
        <fullName evidence="1">Uncharacterized protein</fullName>
    </submittedName>
</protein>
<evidence type="ECO:0000313" key="1">
    <source>
        <dbReference type="EMBL" id="TCJ19455.1"/>
    </source>
</evidence>
<dbReference type="EMBL" id="SKBU01000008">
    <property type="protein sequence ID" value="TCJ19455.1"/>
    <property type="molecule type" value="Genomic_DNA"/>
</dbReference>
<name>A0A4R1BQJ6_9ACTN</name>
<dbReference type="RefSeq" id="WP_132689193.1">
    <property type="nucleotide sequence ID" value="NZ_SKBU01000008.1"/>
</dbReference>
<dbReference type="OrthoDB" id="5243985at2"/>
<reference evidence="1 2" key="1">
    <citation type="submission" date="2019-03" db="EMBL/GenBank/DDBJ databases">
        <title>Whole genome sequence of a novel Rubrobacter taiwanensis strain, isolated from Yellowstone National Park.</title>
        <authorList>
            <person name="Freed S."/>
            <person name="Ramaley R.F."/>
            <person name="Kyndt J.A."/>
        </authorList>
    </citation>
    <scope>NUCLEOTIDE SEQUENCE [LARGE SCALE GENOMIC DNA]</scope>
    <source>
        <strain evidence="1 2">Yellowstone</strain>
    </source>
</reference>
<evidence type="ECO:0000313" key="2">
    <source>
        <dbReference type="Proteomes" id="UP000295244"/>
    </source>
</evidence>
<dbReference type="Proteomes" id="UP000295244">
    <property type="component" value="Unassembled WGS sequence"/>
</dbReference>
<dbReference type="AlphaFoldDB" id="A0A4R1BQJ6"/>
<proteinExistence type="predicted"/>
<comment type="caution">
    <text evidence="1">The sequence shown here is derived from an EMBL/GenBank/DDBJ whole genome shotgun (WGS) entry which is preliminary data.</text>
</comment>
<gene>
    <name evidence="1" type="ORF">E0L93_04715</name>
</gene>
<accession>A0A4R1BQJ6</accession>
<keyword evidence="2" id="KW-1185">Reference proteome</keyword>
<sequence length="89" mass="10149">MSSYDEVVRRREVNTLYRKLCFLGLEAYAEPDAERPAGYRVVVEGLKSLNPDHADRLMRLVRDNEAALAEVLPKRCPRLRLVRGNGPVP</sequence>